<dbReference type="EMBL" id="HBGU01016456">
    <property type="protein sequence ID" value="CAD9425594.1"/>
    <property type="molecule type" value="Transcribed_RNA"/>
</dbReference>
<dbReference type="Pfam" id="PF07885">
    <property type="entry name" value="Ion_trans_2"/>
    <property type="match status" value="1"/>
</dbReference>
<dbReference type="AlphaFoldDB" id="A0A7S2CGU8"/>
<evidence type="ECO:0000313" key="3">
    <source>
        <dbReference type="EMBL" id="CAD9425594.1"/>
    </source>
</evidence>
<evidence type="ECO:0000256" key="1">
    <source>
        <dbReference type="SAM" id="Phobius"/>
    </source>
</evidence>
<reference evidence="3" key="1">
    <citation type="submission" date="2021-01" db="EMBL/GenBank/DDBJ databases">
        <authorList>
            <person name="Corre E."/>
            <person name="Pelletier E."/>
            <person name="Niang G."/>
            <person name="Scheremetjew M."/>
            <person name="Finn R."/>
            <person name="Kale V."/>
            <person name="Holt S."/>
            <person name="Cochrane G."/>
            <person name="Meng A."/>
            <person name="Brown T."/>
            <person name="Cohen L."/>
        </authorList>
    </citation>
    <scope>NUCLEOTIDE SEQUENCE</scope>
    <source>
        <strain evidence="3">UTEX LB 985</strain>
    </source>
</reference>
<feature type="transmembrane region" description="Helical" evidence="1">
    <location>
        <begin position="22"/>
        <end position="42"/>
    </location>
</feature>
<dbReference type="GO" id="GO:0016286">
    <property type="term" value="F:small conductance calcium-activated potassium channel activity"/>
    <property type="evidence" value="ECO:0007669"/>
    <property type="project" value="InterPro"/>
</dbReference>
<evidence type="ECO:0000259" key="2">
    <source>
        <dbReference type="Pfam" id="PF07885"/>
    </source>
</evidence>
<organism evidence="3">
    <name type="scientific">Haptolina brevifila</name>
    <dbReference type="NCBI Taxonomy" id="156173"/>
    <lineage>
        <taxon>Eukaryota</taxon>
        <taxon>Haptista</taxon>
        <taxon>Haptophyta</taxon>
        <taxon>Prymnesiophyceae</taxon>
        <taxon>Prymnesiales</taxon>
        <taxon>Prymnesiaceae</taxon>
        <taxon>Haptolina</taxon>
    </lineage>
</organism>
<dbReference type="GO" id="GO:0016020">
    <property type="term" value="C:membrane"/>
    <property type="evidence" value="ECO:0007669"/>
    <property type="project" value="InterPro"/>
</dbReference>
<sequence length="278" mass="28801">MIATMTTVGYGDLVPRDPLGRVASSIACIWGIVLLALTCLVVTDHLSLNSSEARLLRSLQERQMGRQEGEAAASLIQEIWRAKLPQMRAHQMRAALACNAAAITSPAARRRLGLPEHTGCEGASGGGGGCGGIAGLGGGERGAGLVGCGGGSGASGGGGGDRYAVSVTVAPVSATDADAAMATACAATGTCHRRLRLLHRVQKQREVRQLFTLEASSGEMQTVMQRLDTLERTVGAELHKMREAQAAQNAMLSALSSQLATLLAAEPMRQGGQWPFGK</sequence>
<dbReference type="Gene3D" id="1.10.287.70">
    <property type="match status" value="1"/>
</dbReference>
<keyword evidence="1" id="KW-0812">Transmembrane</keyword>
<dbReference type="InterPro" id="IPR015449">
    <property type="entry name" value="K_chnl_Ca-activ_SK"/>
</dbReference>
<keyword evidence="1" id="KW-0472">Membrane</keyword>
<gene>
    <name evidence="3" type="ORF">CBRE1094_LOCUS8883</name>
</gene>
<dbReference type="InterPro" id="IPR013099">
    <property type="entry name" value="K_chnl_dom"/>
</dbReference>
<name>A0A7S2CGU8_9EUKA</name>
<dbReference type="SUPFAM" id="SSF81324">
    <property type="entry name" value="Voltage-gated potassium channels"/>
    <property type="match status" value="1"/>
</dbReference>
<feature type="domain" description="Potassium channel" evidence="2">
    <location>
        <begin position="2"/>
        <end position="44"/>
    </location>
</feature>
<keyword evidence="1" id="KW-1133">Transmembrane helix</keyword>
<dbReference type="PANTHER" id="PTHR10153">
    <property type="entry name" value="SMALL CONDUCTANCE CALCIUM-ACTIVATED POTASSIUM CHANNEL"/>
    <property type="match status" value="1"/>
</dbReference>
<proteinExistence type="predicted"/>
<accession>A0A7S2CGU8</accession>
<protein>
    <recommendedName>
        <fullName evidence="2">Potassium channel domain-containing protein</fullName>
    </recommendedName>
</protein>